<organism evidence="2 3">
    <name type="scientific">Kouleothrix aurantiaca</name>
    <dbReference type="NCBI Taxonomy" id="186479"/>
    <lineage>
        <taxon>Bacteria</taxon>
        <taxon>Bacillati</taxon>
        <taxon>Chloroflexota</taxon>
        <taxon>Chloroflexia</taxon>
        <taxon>Chloroflexales</taxon>
        <taxon>Roseiflexineae</taxon>
        <taxon>Roseiflexaceae</taxon>
        <taxon>Kouleothrix</taxon>
    </lineage>
</organism>
<keyword evidence="3" id="KW-1185">Reference proteome</keyword>
<accession>A0A0P9D0Z3</accession>
<dbReference type="InterPro" id="IPR006311">
    <property type="entry name" value="TAT_signal"/>
</dbReference>
<feature type="non-terminal residue" evidence="2">
    <location>
        <position position="179"/>
    </location>
</feature>
<keyword evidence="1" id="KW-0732">Signal</keyword>
<evidence type="ECO:0000313" key="3">
    <source>
        <dbReference type="Proteomes" id="UP000050509"/>
    </source>
</evidence>
<dbReference type="EMBL" id="LJCR01000830">
    <property type="protein sequence ID" value="KPV51646.1"/>
    <property type="molecule type" value="Genomic_DNA"/>
</dbReference>
<evidence type="ECO:0000256" key="1">
    <source>
        <dbReference type="SAM" id="SignalP"/>
    </source>
</evidence>
<name>A0A0P9D0Z3_9CHLR</name>
<protein>
    <submittedName>
        <fullName evidence="2">Uncharacterized protein</fullName>
    </submittedName>
</protein>
<comment type="caution">
    <text evidence="2">The sequence shown here is derived from an EMBL/GenBank/DDBJ whole genome shotgun (WGS) entry which is preliminary data.</text>
</comment>
<gene>
    <name evidence="2" type="ORF">SE17_20020</name>
</gene>
<feature type="signal peptide" evidence="1">
    <location>
        <begin position="1"/>
        <end position="33"/>
    </location>
</feature>
<feature type="chain" id="PRO_5006156071" evidence="1">
    <location>
        <begin position="34"/>
        <end position="179"/>
    </location>
</feature>
<proteinExistence type="predicted"/>
<evidence type="ECO:0000313" key="2">
    <source>
        <dbReference type="EMBL" id="KPV51646.1"/>
    </source>
</evidence>
<dbReference type="AlphaFoldDB" id="A0A0P9D0Z3"/>
<dbReference type="PROSITE" id="PS51318">
    <property type="entry name" value="TAT"/>
    <property type="match status" value="1"/>
</dbReference>
<sequence>MVFNTFFRRARRTLLLAALVLAGLAALAPQPSAAQSDQRCFPQTGFCISGAIRSYWEQNGGLEVFGYPITSLRAETIEGTWTGPTQWFERDRIEDHSAEGQGILAGRLGALRFSQIYGSDWQQLPADPSATPGCQFFRETQFNLCEPFLSYWQRNGGLPRFGYPITRQRQETVEGSEYT</sequence>
<dbReference type="Proteomes" id="UP000050509">
    <property type="component" value="Unassembled WGS sequence"/>
</dbReference>
<reference evidence="2 3" key="1">
    <citation type="submission" date="2015-09" db="EMBL/GenBank/DDBJ databases">
        <title>Draft genome sequence of Kouleothrix aurantiaca JCM 19913.</title>
        <authorList>
            <person name="Hemp J."/>
        </authorList>
    </citation>
    <scope>NUCLEOTIDE SEQUENCE [LARGE SCALE GENOMIC DNA]</scope>
    <source>
        <strain evidence="2 3">COM-B</strain>
    </source>
</reference>